<dbReference type="EMBL" id="FLUM01000001">
    <property type="protein sequence ID" value="SBV98169.1"/>
    <property type="molecule type" value="Genomic_DNA"/>
</dbReference>
<feature type="signal peptide" evidence="1">
    <location>
        <begin position="1"/>
        <end position="21"/>
    </location>
</feature>
<organism evidence="4">
    <name type="scientific">uncultured Dysgonomonas sp</name>
    <dbReference type="NCBI Taxonomy" id="206096"/>
    <lineage>
        <taxon>Bacteria</taxon>
        <taxon>Pseudomonadati</taxon>
        <taxon>Bacteroidota</taxon>
        <taxon>Bacteroidia</taxon>
        <taxon>Bacteroidales</taxon>
        <taxon>Dysgonomonadaceae</taxon>
        <taxon>Dysgonomonas</taxon>
        <taxon>environmental samples</taxon>
    </lineage>
</organism>
<protein>
    <recommendedName>
        <fullName evidence="5">DUF4973 domain-containing protein</fullName>
    </recommendedName>
</protein>
<keyword evidence="1" id="KW-0732">Signal</keyword>
<evidence type="ECO:0000259" key="2">
    <source>
        <dbReference type="Pfam" id="PF14274"/>
    </source>
</evidence>
<evidence type="ECO:0000259" key="3">
    <source>
        <dbReference type="Pfam" id="PF16343"/>
    </source>
</evidence>
<reference evidence="4" key="1">
    <citation type="submission" date="2016-04" db="EMBL/GenBank/DDBJ databases">
        <authorList>
            <person name="Evans L.H."/>
            <person name="Alamgir A."/>
            <person name="Owens N."/>
            <person name="Weber N.D."/>
            <person name="Virtaneva K."/>
            <person name="Barbian K."/>
            <person name="Babar A."/>
            <person name="Rosenke K."/>
        </authorList>
    </citation>
    <scope>NUCLEOTIDE SEQUENCE</scope>
    <source>
        <strain evidence="4">86-1</strain>
    </source>
</reference>
<evidence type="ECO:0008006" key="5">
    <source>
        <dbReference type="Google" id="ProtNLM"/>
    </source>
</evidence>
<dbReference type="RefSeq" id="WP_296940639.1">
    <property type="nucleotide sequence ID" value="NZ_LT599032.1"/>
</dbReference>
<sequence length="331" mass="38541">MKYIYYLFLAMFTIMCCVSCNDEWKDEQYIQTASFKAIPNSLGVTPVYVRYKSEGKVVYNLPVIISGSTMNSQNRTVHIGLDPDTLAVLNQEAYGHRNELYFKQLGTTYYGMSETIDIPADKYTTTVPIEFTLGNLDQTDKWVLPLRILSDPSYNYQANPHKYYQRAMLHINPFNDYSGTYSGTLYKIYLAPDMETALNMSSVRTYVVDENTIFLYAGIRDIDYLDRKLYKIFIRFTDEMIDIQKKKLEIYTDNPEINLNVQGQPYYTVEEEMDATKVYMKHIYITLGLSYTFEDYTTISGTPLKYTVTGILSMQRDLNTLIPDEDQQIQW</sequence>
<feature type="domain" description="DUF4973" evidence="3">
    <location>
        <begin position="24"/>
        <end position="152"/>
    </location>
</feature>
<feature type="domain" description="BT-3044-like C-terminal" evidence="2">
    <location>
        <begin position="166"/>
        <end position="312"/>
    </location>
</feature>
<dbReference type="Gene3D" id="2.60.40.1740">
    <property type="entry name" value="hypothetical protein (bacova_03559)"/>
    <property type="match status" value="1"/>
</dbReference>
<evidence type="ECO:0000256" key="1">
    <source>
        <dbReference type="SAM" id="SignalP"/>
    </source>
</evidence>
<dbReference type="AlphaFoldDB" id="A0A212JFH3"/>
<dbReference type="Gene3D" id="2.40.128.440">
    <property type="entry name" value="Uncharacterised protein PF14274, DUF4361"/>
    <property type="match status" value="1"/>
</dbReference>
<accession>A0A212JFH3</accession>
<gene>
    <name evidence="4" type="ORF">KL86DYS1_12099</name>
</gene>
<dbReference type="Pfam" id="PF14274">
    <property type="entry name" value="BT_3044-like_C"/>
    <property type="match status" value="1"/>
</dbReference>
<feature type="chain" id="PRO_5013347132" description="DUF4973 domain-containing protein" evidence="1">
    <location>
        <begin position="22"/>
        <end position="331"/>
    </location>
</feature>
<dbReference type="InterPro" id="IPR032509">
    <property type="entry name" value="DUF4973"/>
</dbReference>
<dbReference type="InterPro" id="IPR025371">
    <property type="entry name" value="BT_3044-like_C"/>
</dbReference>
<name>A0A212JFH3_9BACT</name>
<evidence type="ECO:0000313" key="4">
    <source>
        <dbReference type="EMBL" id="SBV98169.1"/>
    </source>
</evidence>
<proteinExistence type="predicted"/>
<dbReference type="Pfam" id="PF16343">
    <property type="entry name" value="DUF4973"/>
    <property type="match status" value="1"/>
</dbReference>